<accession>A0A9Q1JVN8</accession>
<comment type="caution">
    <text evidence="2">The sequence shown here is derived from an EMBL/GenBank/DDBJ whole genome shotgun (WGS) entry which is preliminary data.</text>
</comment>
<dbReference type="Pfam" id="PF03004">
    <property type="entry name" value="Transposase_24"/>
    <property type="match status" value="1"/>
</dbReference>
<name>A0A9Q1JVN8_9CARY</name>
<evidence type="ECO:0000313" key="3">
    <source>
        <dbReference type="Proteomes" id="UP001153076"/>
    </source>
</evidence>
<proteinExistence type="predicted"/>
<protein>
    <submittedName>
        <fullName evidence="2">Uncharacterized protein</fullName>
    </submittedName>
</protein>
<dbReference type="AlphaFoldDB" id="A0A9Q1JVN8"/>
<dbReference type="Gene3D" id="4.10.91.20">
    <property type="match status" value="1"/>
</dbReference>
<dbReference type="OrthoDB" id="1540188at2759"/>
<organism evidence="2 3">
    <name type="scientific">Carnegiea gigantea</name>
    <dbReference type="NCBI Taxonomy" id="171969"/>
    <lineage>
        <taxon>Eukaryota</taxon>
        <taxon>Viridiplantae</taxon>
        <taxon>Streptophyta</taxon>
        <taxon>Embryophyta</taxon>
        <taxon>Tracheophyta</taxon>
        <taxon>Spermatophyta</taxon>
        <taxon>Magnoliopsida</taxon>
        <taxon>eudicotyledons</taxon>
        <taxon>Gunneridae</taxon>
        <taxon>Pentapetalae</taxon>
        <taxon>Caryophyllales</taxon>
        <taxon>Cactineae</taxon>
        <taxon>Cactaceae</taxon>
        <taxon>Cactoideae</taxon>
        <taxon>Echinocereeae</taxon>
        <taxon>Carnegiea</taxon>
    </lineage>
</organism>
<evidence type="ECO:0000313" key="2">
    <source>
        <dbReference type="EMBL" id="KAJ8431725.1"/>
    </source>
</evidence>
<sequence length="329" mass="37279">MVLNYRPSSAYNSPFFTTNFGAPVWNNNSSLTVGSRGIFVFKSLFNPTDWPLGTLVDSNETQPPSQPLDQALIYHDDRIISDASSDATGNPGALEDRYCWAVQHAYLLKEAYWDKGKNHLKDMVCKVSKKKPTDVIPRISSDSKLNKATRPKAGTRHVQGSASYSAIAKKMRKAGEIVTAVKLFSKTHTKAKDKIFTDDRAKAEKYQSLKMKKQVPPSQEDDSLFLEGVSEKGTIYGLGNSVALFYEKPVNHTTSKKSSYTPSITELYSIKSKLQQQHIYGRATTKQQRQLEQQQRMMQKHKHRMEEQQRMLKAQCKMMEDQKQALLGM</sequence>
<reference evidence="2" key="1">
    <citation type="submission" date="2022-04" db="EMBL/GenBank/DDBJ databases">
        <title>Carnegiea gigantea Genome sequencing and assembly v2.</title>
        <authorList>
            <person name="Copetti D."/>
            <person name="Sanderson M.J."/>
            <person name="Burquez A."/>
            <person name="Wojciechowski M.F."/>
        </authorList>
    </citation>
    <scope>NUCLEOTIDE SEQUENCE</scope>
    <source>
        <strain evidence="2">SGP5-SGP5p</strain>
        <tissue evidence="2">Aerial part</tissue>
    </source>
</reference>
<keyword evidence="3" id="KW-1185">Reference proteome</keyword>
<dbReference type="EMBL" id="JAKOGI010000665">
    <property type="protein sequence ID" value="KAJ8431725.1"/>
    <property type="molecule type" value="Genomic_DNA"/>
</dbReference>
<gene>
    <name evidence="2" type="ORF">Cgig2_013424</name>
</gene>
<dbReference type="InterPro" id="IPR004252">
    <property type="entry name" value="Probable_transposase_24"/>
</dbReference>
<dbReference type="Proteomes" id="UP001153076">
    <property type="component" value="Unassembled WGS sequence"/>
</dbReference>
<feature type="coiled-coil region" evidence="1">
    <location>
        <begin position="288"/>
        <end position="322"/>
    </location>
</feature>
<keyword evidence="1" id="KW-0175">Coiled coil</keyword>
<evidence type="ECO:0000256" key="1">
    <source>
        <dbReference type="SAM" id="Coils"/>
    </source>
</evidence>